<reference evidence="2 3" key="1">
    <citation type="submission" date="2014-07" db="EMBL/GenBank/DDBJ databases">
        <title>Draft genome sequence of Thalassospira profundimaris 35.</title>
        <authorList>
            <person name="Lai Q."/>
            <person name="Shao Z."/>
        </authorList>
    </citation>
    <scope>NUCLEOTIDE SEQUENCE [LARGE SCALE GENOMIC DNA]</scope>
    <source>
        <strain evidence="2 3">35</strain>
    </source>
</reference>
<dbReference type="Pfam" id="PF04069">
    <property type="entry name" value="OpuAC"/>
    <property type="match status" value="1"/>
</dbReference>
<feature type="domain" description="ABC-type glycine betaine transport system substrate-binding" evidence="1">
    <location>
        <begin position="3"/>
        <end position="240"/>
    </location>
</feature>
<dbReference type="InterPro" id="IPR007210">
    <property type="entry name" value="ABC_Gly_betaine_transp_sub-bd"/>
</dbReference>
<dbReference type="OrthoDB" id="9787902at2"/>
<dbReference type="GO" id="GO:0022857">
    <property type="term" value="F:transmembrane transporter activity"/>
    <property type="evidence" value="ECO:0007669"/>
    <property type="project" value="InterPro"/>
</dbReference>
<dbReference type="GO" id="GO:0043190">
    <property type="term" value="C:ATP-binding cassette (ABC) transporter complex"/>
    <property type="evidence" value="ECO:0007669"/>
    <property type="project" value="InterPro"/>
</dbReference>
<proteinExistence type="predicted"/>
<comment type="caution">
    <text evidence="2">The sequence shown here is derived from an EMBL/GenBank/DDBJ whole genome shotgun (WGS) entry which is preliminary data.</text>
</comment>
<name>A0A367W094_9PROT</name>
<gene>
    <name evidence="2" type="ORF">TH19_19110</name>
</gene>
<protein>
    <submittedName>
        <fullName evidence="2">Glycine/betaine ABC transporter substrate-binding protein</fullName>
    </submittedName>
</protein>
<accession>A0A367W094</accession>
<dbReference type="RefSeq" id="WP_114103841.1">
    <property type="nucleotide sequence ID" value="NZ_JPWF01000015.1"/>
</dbReference>
<evidence type="ECO:0000259" key="1">
    <source>
        <dbReference type="Pfam" id="PF04069"/>
    </source>
</evidence>
<dbReference type="Gene3D" id="3.10.105.10">
    <property type="entry name" value="Dipeptide-binding Protein, Domain 3"/>
    <property type="match status" value="1"/>
</dbReference>
<dbReference type="Proteomes" id="UP000253226">
    <property type="component" value="Unassembled WGS sequence"/>
</dbReference>
<dbReference type="Gene3D" id="3.40.190.100">
    <property type="entry name" value="Glycine betaine-binding periplasmic protein, domain 2"/>
    <property type="match status" value="1"/>
</dbReference>
<dbReference type="EMBL" id="JPWF01000015">
    <property type="protein sequence ID" value="RCK32396.1"/>
    <property type="molecule type" value="Genomic_DNA"/>
</dbReference>
<organism evidence="2 3">
    <name type="scientific">Thalassospira profundimaris</name>
    <dbReference type="NCBI Taxonomy" id="502049"/>
    <lineage>
        <taxon>Bacteria</taxon>
        <taxon>Pseudomonadati</taxon>
        <taxon>Pseudomonadota</taxon>
        <taxon>Alphaproteobacteria</taxon>
        <taxon>Rhodospirillales</taxon>
        <taxon>Thalassospiraceae</taxon>
        <taxon>Thalassospira</taxon>
    </lineage>
</organism>
<dbReference type="SUPFAM" id="SSF53850">
    <property type="entry name" value="Periplasmic binding protein-like II"/>
    <property type="match status" value="1"/>
</dbReference>
<sequence>MAKSLTVGHIDLSFHKASCLEVEKVLKRHGFEVQRRAAPHEDMFELLKNDEIDLLVSAWLPASHDLYLRPIADKVSKLTVLYEPYCIWGVPDYVSELEVRSVDDLKKPASLDRMDKLIQGINPGAGISRFSEKMIDSYGLRQFGYRFNAGSEADCFDRFEQFYAAQRWLVIPLWHPQYLHNRYKIRALEEPQGLLGGSDQATLVVRNAAKDKIGHSALKALSAMYLGNAKVSALDDQLQRAHA</sequence>
<evidence type="ECO:0000313" key="3">
    <source>
        <dbReference type="Proteomes" id="UP000253226"/>
    </source>
</evidence>
<evidence type="ECO:0000313" key="2">
    <source>
        <dbReference type="EMBL" id="RCK32396.1"/>
    </source>
</evidence>
<dbReference type="AlphaFoldDB" id="A0A367W094"/>